<evidence type="ECO:0000256" key="1">
    <source>
        <dbReference type="ARBA" id="ARBA00004906"/>
    </source>
</evidence>
<dbReference type="SMART" id="SM00512">
    <property type="entry name" value="Skp1"/>
    <property type="match status" value="1"/>
</dbReference>
<dbReference type="Proteomes" id="UP000325577">
    <property type="component" value="Linkage Group LG18"/>
</dbReference>
<dbReference type="AlphaFoldDB" id="A0A5J5AX77"/>
<comment type="pathway">
    <text evidence="1 4">Protein modification; protein ubiquitination.</text>
</comment>
<accession>A0A5J5AX77</accession>
<dbReference type="SUPFAM" id="SSF81382">
    <property type="entry name" value="Skp1 dimerisation domain-like"/>
    <property type="match status" value="1"/>
</dbReference>
<keyword evidence="8" id="KW-1185">Reference proteome</keyword>
<dbReference type="GO" id="GO:0006511">
    <property type="term" value="P:ubiquitin-dependent protein catabolic process"/>
    <property type="evidence" value="ECO:0007669"/>
    <property type="project" value="InterPro"/>
</dbReference>
<dbReference type="Pfam" id="PF01466">
    <property type="entry name" value="Skp1"/>
    <property type="match status" value="1"/>
</dbReference>
<dbReference type="InterPro" id="IPR011333">
    <property type="entry name" value="SKP1/BTB/POZ_sf"/>
</dbReference>
<dbReference type="EMBL" id="CM018041">
    <property type="protein sequence ID" value="KAA8534426.1"/>
    <property type="molecule type" value="Genomic_DNA"/>
</dbReference>
<evidence type="ECO:0000256" key="4">
    <source>
        <dbReference type="PIRNR" id="PIRNR028729"/>
    </source>
</evidence>
<evidence type="ECO:0000259" key="6">
    <source>
        <dbReference type="Pfam" id="PF03931"/>
    </source>
</evidence>
<protein>
    <recommendedName>
        <fullName evidence="4">SKP1-like protein</fullName>
    </recommendedName>
</protein>
<comment type="subunit">
    <text evidence="4">Part of a SCF (SKP1-cullin-F-box) protein ligase complex.</text>
</comment>
<evidence type="ECO:0000313" key="7">
    <source>
        <dbReference type="EMBL" id="KAA8534426.1"/>
    </source>
</evidence>
<name>A0A5J5AX77_9ASTE</name>
<feature type="domain" description="SKP1 component dimerisation" evidence="5">
    <location>
        <begin position="106"/>
        <end position="153"/>
    </location>
</feature>
<dbReference type="InterPro" id="IPR016072">
    <property type="entry name" value="Skp1_comp_dimer"/>
</dbReference>
<dbReference type="CDD" id="cd18322">
    <property type="entry name" value="BTB_POZ_SKP1"/>
    <property type="match status" value="1"/>
</dbReference>
<sequence length="156" mass="18001">MSSSSKERELKLKSSDNEEFRVKESIAVQSEMIKNMVEDDCAANTIPLPNVNSKTLAMVIEYWKKHANQKASEDDLNLNKFDSEFVKKDKTVLFDLVSAANYLNIKGLMDVVCQKIAEEITDMQPEQIREIFNIVNDYIPEEEEEVRKESAWAFED</sequence>
<dbReference type="FunFam" id="3.30.710.10:FF:000026">
    <property type="entry name" value="E3 ubiquitin ligase complex SCF subunit"/>
    <property type="match status" value="1"/>
</dbReference>
<evidence type="ECO:0000313" key="8">
    <source>
        <dbReference type="Proteomes" id="UP000325577"/>
    </source>
</evidence>
<comment type="similarity">
    <text evidence="2 4">Belongs to the SKP1 family.</text>
</comment>
<dbReference type="Gene3D" id="3.30.710.10">
    <property type="entry name" value="Potassium Channel Kv1.1, Chain A"/>
    <property type="match status" value="1"/>
</dbReference>
<dbReference type="InterPro" id="IPR036296">
    <property type="entry name" value="SKP1-like_dim_sf"/>
</dbReference>
<dbReference type="InterPro" id="IPR001232">
    <property type="entry name" value="SKP1-like"/>
</dbReference>
<gene>
    <name evidence="7" type="ORF">F0562_031943</name>
</gene>
<dbReference type="Pfam" id="PF03931">
    <property type="entry name" value="Skp1_POZ"/>
    <property type="match status" value="1"/>
</dbReference>
<dbReference type="UniPathway" id="UPA00143"/>
<dbReference type="GO" id="GO:0009867">
    <property type="term" value="P:jasmonic acid mediated signaling pathway"/>
    <property type="evidence" value="ECO:0007669"/>
    <property type="project" value="UniProtKB-ARBA"/>
</dbReference>
<dbReference type="OrthoDB" id="7827685at2759"/>
<reference evidence="7 8" key="1">
    <citation type="submission" date="2019-09" db="EMBL/GenBank/DDBJ databases">
        <title>A chromosome-level genome assembly of the Chinese tupelo Nyssa sinensis.</title>
        <authorList>
            <person name="Yang X."/>
            <person name="Kang M."/>
            <person name="Yang Y."/>
            <person name="Xiong H."/>
            <person name="Wang M."/>
            <person name="Zhang Z."/>
            <person name="Wang Z."/>
            <person name="Wu H."/>
            <person name="Ma T."/>
            <person name="Liu J."/>
            <person name="Xi Z."/>
        </authorList>
    </citation>
    <scope>NUCLEOTIDE SEQUENCE [LARGE SCALE GENOMIC DNA]</scope>
    <source>
        <strain evidence="7">J267</strain>
        <tissue evidence="7">Leaf</tissue>
    </source>
</reference>
<keyword evidence="3 4" id="KW-0833">Ubl conjugation pathway</keyword>
<evidence type="ECO:0000256" key="3">
    <source>
        <dbReference type="ARBA" id="ARBA00022786"/>
    </source>
</evidence>
<dbReference type="InterPro" id="IPR016897">
    <property type="entry name" value="SKP1"/>
</dbReference>
<feature type="domain" description="SKP1 component POZ" evidence="6">
    <location>
        <begin position="10"/>
        <end position="68"/>
    </location>
</feature>
<comment type="function">
    <text evidence="4">Involved in ubiquitination and subsequent proteasomal degradation of target proteins. Together with CUL1, RBX1 and a F-box protein, it forms a SCF E3 ubiquitin ligase complex. The functional specificity of this complex depends on the type of F-box protein. In the SCF complex, it serves as an adapter that links the F-box protein to CUL1.</text>
</comment>
<evidence type="ECO:0000256" key="2">
    <source>
        <dbReference type="ARBA" id="ARBA00009993"/>
    </source>
</evidence>
<dbReference type="PANTHER" id="PTHR11165">
    <property type="entry name" value="SKP1"/>
    <property type="match status" value="1"/>
</dbReference>
<dbReference type="InterPro" id="IPR016073">
    <property type="entry name" value="Skp1_comp_POZ"/>
</dbReference>
<dbReference type="SUPFAM" id="SSF54695">
    <property type="entry name" value="POZ domain"/>
    <property type="match status" value="1"/>
</dbReference>
<dbReference type="GO" id="GO:0016567">
    <property type="term" value="P:protein ubiquitination"/>
    <property type="evidence" value="ECO:0007669"/>
    <property type="project" value="UniProtKB-UniRule"/>
</dbReference>
<evidence type="ECO:0000259" key="5">
    <source>
        <dbReference type="Pfam" id="PF01466"/>
    </source>
</evidence>
<proteinExistence type="inferred from homology"/>
<dbReference type="PIRSF" id="PIRSF028729">
    <property type="entry name" value="E3_ubiquit_lig_SCF_Skp"/>
    <property type="match status" value="1"/>
</dbReference>
<organism evidence="7 8">
    <name type="scientific">Nyssa sinensis</name>
    <dbReference type="NCBI Taxonomy" id="561372"/>
    <lineage>
        <taxon>Eukaryota</taxon>
        <taxon>Viridiplantae</taxon>
        <taxon>Streptophyta</taxon>
        <taxon>Embryophyta</taxon>
        <taxon>Tracheophyta</taxon>
        <taxon>Spermatophyta</taxon>
        <taxon>Magnoliopsida</taxon>
        <taxon>eudicotyledons</taxon>
        <taxon>Gunneridae</taxon>
        <taxon>Pentapetalae</taxon>
        <taxon>asterids</taxon>
        <taxon>Cornales</taxon>
        <taxon>Nyssaceae</taxon>
        <taxon>Nyssa</taxon>
    </lineage>
</organism>